<sequence length="271" mass="30690">MERYDIVKDIGSGNFGVAKLVRDKVSKELFAIKFIERGHKRITMEEIKNHSWFLKNLPVDMSEGSSRSNNPSQSEEEIVWIIEEARKAITGASGLSGAGGSGDSGSGAMGSSMDLDDLDVDYDDDIDTALFFSQLVAASENKSSSGPAFLSVPEAPSFFLILFSFALFTLAQSFVEMLGVLWLTKRYLFSFRWRRSRLSMEQRRDSRRDDSEEGRRLGLKGFVRSGFSLSDLWKFFLGDRSNHVAELNNPLPTTMRWIRLVVRARHHWKRG</sequence>
<proteinExistence type="predicted"/>
<name>A0ABQ7L0A3_BRACM</name>
<dbReference type="SUPFAM" id="SSF56112">
    <property type="entry name" value="Protein kinase-like (PK-like)"/>
    <property type="match status" value="1"/>
</dbReference>
<gene>
    <name evidence="2" type="primary">A07p034110.1_BraROA</name>
    <name evidence="2" type="ORF">IGI04_027859</name>
</gene>
<comment type="caution">
    <text evidence="2">The sequence shown here is derived from an EMBL/GenBank/DDBJ whole genome shotgun (WGS) entry which is preliminary data.</text>
</comment>
<evidence type="ECO:0000256" key="1">
    <source>
        <dbReference type="SAM" id="Phobius"/>
    </source>
</evidence>
<dbReference type="Gene3D" id="3.30.200.20">
    <property type="entry name" value="Phosphorylase Kinase, domain 1"/>
    <property type="match status" value="1"/>
</dbReference>
<protein>
    <recommendedName>
        <fullName evidence="4">Protein kinase domain-containing protein</fullName>
    </recommendedName>
</protein>
<evidence type="ECO:0008006" key="4">
    <source>
        <dbReference type="Google" id="ProtNLM"/>
    </source>
</evidence>
<evidence type="ECO:0000313" key="2">
    <source>
        <dbReference type="EMBL" id="KAG5380017.1"/>
    </source>
</evidence>
<feature type="transmembrane region" description="Helical" evidence="1">
    <location>
        <begin position="158"/>
        <end position="184"/>
    </location>
</feature>
<dbReference type="EMBL" id="JADBGQ010000009">
    <property type="protein sequence ID" value="KAG5380017.1"/>
    <property type="molecule type" value="Genomic_DNA"/>
</dbReference>
<accession>A0ABQ7L0A3</accession>
<dbReference type="InterPro" id="IPR011009">
    <property type="entry name" value="Kinase-like_dom_sf"/>
</dbReference>
<keyword evidence="1" id="KW-0472">Membrane</keyword>
<keyword evidence="1" id="KW-1133">Transmembrane helix</keyword>
<reference evidence="2 3" key="1">
    <citation type="submission" date="2021-03" db="EMBL/GenBank/DDBJ databases">
        <authorList>
            <person name="King G.J."/>
            <person name="Bancroft I."/>
            <person name="Baten A."/>
            <person name="Bloomfield J."/>
            <person name="Borpatragohain P."/>
            <person name="He Z."/>
            <person name="Irish N."/>
            <person name="Irwin J."/>
            <person name="Liu K."/>
            <person name="Mauleon R.P."/>
            <person name="Moore J."/>
            <person name="Morris R."/>
            <person name="Ostergaard L."/>
            <person name="Wang B."/>
            <person name="Wells R."/>
        </authorList>
    </citation>
    <scope>NUCLEOTIDE SEQUENCE [LARGE SCALE GENOMIC DNA]</scope>
    <source>
        <strain evidence="2">R-o-18</strain>
        <tissue evidence="2">Leaf</tissue>
    </source>
</reference>
<evidence type="ECO:0000313" key="3">
    <source>
        <dbReference type="Proteomes" id="UP000823674"/>
    </source>
</evidence>
<keyword evidence="3" id="KW-1185">Reference proteome</keyword>
<keyword evidence="1" id="KW-0812">Transmembrane</keyword>
<organism evidence="2 3">
    <name type="scientific">Brassica rapa subsp. trilocularis</name>
    <dbReference type="NCBI Taxonomy" id="1813537"/>
    <lineage>
        <taxon>Eukaryota</taxon>
        <taxon>Viridiplantae</taxon>
        <taxon>Streptophyta</taxon>
        <taxon>Embryophyta</taxon>
        <taxon>Tracheophyta</taxon>
        <taxon>Spermatophyta</taxon>
        <taxon>Magnoliopsida</taxon>
        <taxon>eudicotyledons</taxon>
        <taxon>Gunneridae</taxon>
        <taxon>Pentapetalae</taxon>
        <taxon>rosids</taxon>
        <taxon>malvids</taxon>
        <taxon>Brassicales</taxon>
        <taxon>Brassicaceae</taxon>
        <taxon>Brassiceae</taxon>
        <taxon>Brassica</taxon>
    </lineage>
</organism>
<dbReference type="Proteomes" id="UP000823674">
    <property type="component" value="Chromosome A07"/>
</dbReference>